<protein>
    <recommendedName>
        <fullName evidence="3">F-box domain-containing protein</fullName>
    </recommendedName>
</protein>
<dbReference type="EMBL" id="JBBXJM010000001">
    <property type="protein sequence ID" value="KAL1412310.1"/>
    <property type="molecule type" value="Genomic_DNA"/>
</dbReference>
<dbReference type="RefSeq" id="XP_069212254.1">
    <property type="nucleotide sequence ID" value="XM_069348710.1"/>
</dbReference>
<comment type="caution">
    <text evidence="1">The sequence shown here is derived from an EMBL/GenBank/DDBJ whole genome shotgun (WGS) entry which is preliminary data.</text>
</comment>
<accession>A0ABR3QCE0</accession>
<evidence type="ECO:0000313" key="1">
    <source>
        <dbReference type="EMBL" id="KAL1412310.1"/>
    </source>
</evidence>
<dbReference type="GeneID" id="95981097"/>
<reference evidence="1 2" key="1">
    <citation type="submission" date="2023-08" db="EMBL/GenBank/DDBJ databases">
        <title>Annotated Genome Sequence of Vanrija albida AlHP1.</title>
        <authorList>
            <person name="Herzog R."/>
        </authorList>
    </citation>
    <scope>NUCLEOTIDE SEQUENCE [LARGE SCALE GENOMIC DNA]</scope>
    <source>
        <strain evidence="1 2">AlHP1</strain>
    </source>
</reference>
<evidence type="ECO:0008006" key="3">
    <source>
        <dbReference type="Google" id="ProtNLM"/>
    </source>
</evidence>
<sequence>MPVLIEPRFYPHILDRILAFAPSTALFALRGTSKALREQIDSLVAHAVVSPGLRFMAEGRYIEGSGYMLRTVLPSMYKRQPILTSPGNVDRRLPYIPWAVKTLDIINVTPTPYAELKLERFTGLDTIRRGNTAWEIDCISALPASATVVDFVDLHMEMARTGGRILIRLPPRHSRVILHWKYDPTLIDHVNSVKLILKGISDQLHHDFSVVMWPTAADDTPPIDHAPTFMHNTLSQLLAYWQGKGDLSLTIVGMESVPECQRTLEGEGYGDEWNGLVEDLRLAGGNYSMRFITREEWWEELGDDKDLVGVWPAGA</sequence>
<organism evidence="1 2">
    <name type="scientific">Vanrija albida</name>
    <dbReference type="NCBI Taxonomy" id="181172"/>
    <lineage>
        <taxon>Eukaryota</taxon>
        <taxon>Fungi</taxon>
        <taxon>Dikarya</taxon>
        <taxon>Basidiomycota</taxon>
        <taxon>Agaricomycotina</taxon>
        <taxon>Tremellomycetes</taxon>
        <taxon>Trichosporonales</taxon>
        <taxon>Trichosporonaceae</taxon>
        <taxon>Vanrija</taxon>
    </lineage>
</organism>
<gene>
    <name evidence="1" type="ORF">Q8F55_000054</name>
</gene>
<keyword evidence="2" id="KW-1185">Reference proteome</keyword>
<dbReference type="Proteomes" id="UP001565368">
    <property type="component" value="Unassembled WGS sequence"/>
</dbReference>
<proteinExistence type="predicted"/>
<evidence type="ECO:0000313" key="2">
    <source>
        <dbReference type="Proteomes" id="UP001565368"/>
    </source>
</evidence>
<name>A0ABR3QCE0_9TREE</name>